<gene>
    <name evidence="4" type="ORF">HPG69_019154</name>
</gene>
<dbReference type="GO" id="GO:0005737">
    <property type="term" value="C:cytoplasm"/>
    <property type="evidence" value="ECO:0007669"/>
    <property type="project" value="TreeGrafter"/>
</dbReference>
<reference evidence="4 5" key="1">
    <citation type="journal article" date="2020" name="Mol. Biol. Evol.">
        <title>Interspecific Gene Flow and the Evolution of Specialization in Black and White Rhinoceros.</title>
        <authorList>
            <person name="Moodley Y."/>
            <person name="Westbury M.V."/>
            <person name="Russo I.M."/>
            <person name="Gopalakrishnan S."/>
            <person name="Rakotoarivelo A."/>
            <person name="Olsen R.A."/>
            <person name="Prost S."/>
            <person name="Tunstall T."/>
            <person name="Ryder O.A."/>
            <person name="Dalen L."/>
            <person name="Bruford M.W."/>
        </authorList>
    </citation>
    <scope>NUCLEOTIDE SEQUENCE [LARGE SCALE GENOMIC DNA]</scope>
    <source>
        <strain evidence="4">SBR-YM</strain>
        <tissue evidence="4">Skin</tissue>
    </source>
</reference>
<feature type="non-terminal residue" evidence="4">
    <location>
        <position position="1"/>
    </location>
</feature>
<dbReference type="Proteomes" id="UP000551758">
    <property type="component" value="Unassembled WGS sequence"/>
</dbReference>
<feature type="compositionally biased region" description="Polar residues" evidence="1">
    <location>
        <begin position="203"/>
        <end position="216"/>
    </location>
</feature>
<dbReference type="InterPro" id="IPR001251">
    <property type="entry name" value="CRAL-TRIO_dom"/>
</dbReference>
<feature type="transmembrane region" description="Helical" evidence="2">
    <location>
        <begin position="15"/>
        <end position="32"/>
    </location>
</feature>
<dbReference type="Pfam" id="PF00650">
    <property type="entry name" value="CRAL_TRIO"/>
    <property type="match status" value="1"/>
</dbReference>
<dbReference type="PANTHER" id="PTHR23324:SF41">
    <property type="entry name" value="SEC14-LIKE PROTEIN 6-RELATED"/>
    <property type="match status" value="1"/>
</dbReference>
<evidence type="ECO:0000259" key="3">
    <source>
        <dbReference type="Pfam" id="PF00650"/>
    </source>
</evidence>
<comment type="caution">
    <text evidence="4">The sequence shown here is derived from an EMBL/GenBank/DDBJ whole genome shotgun (WGS) entry which is preliminary data.</text>
</comment>
<dbReference type="SUPFAM" id="SSF101576">
    <property type="entry name" value="Supernatant protein factor (SPF), C-terminal domain"/>
    <property type="match status" value="1"/>
</dbReference>
<name>A0A7J7FNC7_DICBM</name>
<dbReference type="EMBL" id="JACDTQ010000127">
    <property type="protein sequence ID" value="KAF5929134.1"/>
    <property type="molecule type" value="Genomic_DNA"/>
</dbReference>
<keyword evidence="2" id="KW-0812">Transmembrane</keyword>
<dbReference type="AlphaFoldDB" id="A0A7J7FNC7"/>
<dbReference type="Gene3D" id="3.40.525.10">
    <property type="entry name" value="CRAL-TRIO lipid binding domain"/>
    <property type="match status" value="1"/>
</dbReference>
<dbReference type="PANTHER" id="PTHR23324">
    <property type="entry name" value="SEC14 RELATED PROTEIN"/>
    <property type="match status" value="1"/>
</dbReference>
<sequence>WSGCKPPTASEGSPVWYHVITGLALKGFLLSISRQELLRDKFWSCELLLRECEQQSQELGKKVEKITAVFDFEGLSLRHLWKPRVEFAQEINHGGEVPKSYHLHNQARPQYEHTATVTRDSFLRVETEVLSPEVAVRIRDLPPWSQCPRWGILCECQSVNADVLMFNNTYSLVHSKHISYTTEVLLPDQSFVEKVEKSEASFATPTPSSLLFGSTISSQPSWPDPPPTSPGTGILQHLVPGPQS</sequence>
<keyword evidence="2" id="KW-0472">Membrane</keyword>
<keyword evidence="5" id="KW-1185">Reference proteome</keyword>
<feature type="domain" description="CRAL-TRIO" evidence="3">
    <location>
        <begin position="10"/>
        <end position="92"/>
    </location>
</feature>
<organism evidence="4 5">
    <name type="scientific">Diceros bicornis minor</name>
    <name type="common">South-central black rhinoceros</name>
    <dbReference type="NCBI Taxonomy" id="77932"/>
    <lineage>
        <taxon>Eukaryota</taxon>
        <taxon>Metazoa</taxon>
        <taxon>Chordata</taxon>
        <taxon>Craniata</taxon>
        <taxon>Vertebrata</taxon>
        <taxon>Euteleostomi</taxon>
        <taxon>Mammalia</taxon>
        <taxon>Eutheria</taxon>
        <taxon>Laurasiatheria</taxon>
        <taxon>Perissodactyla</taxon>
        <taxon>Rhinocerotidae</taxon>
        <taxon>Diceros</taxon>
    </lineage>
</organism>
<dbReference type="InterPro" id="IPR036598">
    <property type="entry name" value="GOLD_dom_sf"/>
</dbReference>
<evidence type="ECO:0000256" key="1">
    <source>
        <dbReference type="SAM" id="MobiDB-lite"/>
    </source>
</evidence>
<keyword evidence="2" id="KW-1133">Transmembrane helix</keyword>
<protein>
    <recommendedName>
        <fullName evidence="3">CRAL-TRIO domain-containing protein</fullName>
    </recommendedName>
</protein>
<dbReference type="InterPro" id="IPR051064">
    <property type="entry name" value="SEC14/CRAL-TRIO_domain"/>
</dbReference>
<proteinExistence type="predicted"/>
<feature type="region of interest" description="Disordered" evidence="1">
    <location>
        <begin position="203"/>
        <end position="244"/>
    </location>
</feature>
<evidence type="ECO:0000313" key="4">
    <source>
        <dbReference type="EMBL" id="KAF5929134.1"/>
    </source>
</evidence>
<evidence type="ECO:0000256" key="2">
    <source>
        <dbReference type="SAM" id="Phobius"/>
    </source>
</evidence>
<dbReference type="SUPFAM" id="SSF52087">
    <property type="entry name" value="CRAL/TRIO domain"/>
    <property type="match status" value="1"/>
</dbReference>
<evidence type="ECO:0000313" key="5">
    <source>
        <dbReference type="Proteomes" id="UP000551758"/>
    </source>
</evidence>
<accession>A0A7J7FNC7</accession>
<dbReference type="InterPro" id="IPR036865">
    <property type="entry name" value="CRAL-TRIO_dom_sf"/>
</dbReference>